<dbReference type="SMART" id="SM00342">
    <property type="entry name" value="HTH_ARAC"/>
    <property type="match status" value="1"/>
</dbReference>
<evidence type="ECO:0000313" key="6">
    <source>
        <dbReference type="EMBL" id="VGO13985.1"/>
    </source>
</evidence>
<dbReference type="Pfam" id="PF12833">
    <property type="entry name" value="HTH_18"/>
    <property type="match status" value="1"/>
</dbReference>
<keyword evidence="4" id="KW-0804">Transcription</keyword>
<dbReference type="Gene3D" id="1.10.10.60">
    <property type="entry name" value="Homeodomain-like"/>
    <property type="match status" value="1"/>
</dbReference>
<dbReference type="PROSITE" id="PS01124">
    <property type="entry name" value="HTH_ARAC_FAMILY_2"/>
    <property type="match status" value="1"/>
</dbReference>
<reference evidence="6 7" key="1">
    <citation type="submission" date="2019-04" db="EMBL/GenBank/DDBJ databases">
        <authorList>
            <person name="Van Vliet M D."/>
        </authorList>
    </citation>
    <scope>NUCLEOTIDE SEQUENCE [LARGE SCALE GENOMIC DNA]</scope>
    <source>
        <strain evidence="6 7">F1</strain>
    </source>
</reference>
<keyword evidence="7" id="KW-1185">Reference proteome</keyword>
<keyword evidence="1" id="KW-0805">Transcription regulation</keyword>
<evidence type="ECO:0000256" key="1">
    <source>
        <dbReference type="ARBA" id="ARBA00023015"/>
    </source>
</evidence>
<accession>A0A6C2U2B7</accession>
<dbReference type="PANTHER" id="PTHR46796:SF7">
    <property type="entry name" value="ARAC FAMILY TRANSCRIPTIONAL REGULATOR"/>
    <property type="match status" value="1"/>
</dbReference>
<dbReference type="GO" id="GO:0003700">
    <property type="term" value="F:DNA-binding transcription factor activity"/>
    <property type="evidence" value="ECO:0007669"/>
    <property type="project" value="InterPro"/>
</dbReference>
<feature type="domain" description="HTH araC/xylS-type" evidence="5">
    <location>
        <begin position="180"/>
        <end position="278"/>
    </location>
</feature>
<dbReference type="PANTHER" id="PTHR46796">
    <property type="entry name" value="HTH-TYPE TRANSCRIPTIONAL ACTIVATOR RHAS-RELATED"/>
    <property type="match status" value="1"/>
</dbReference>
<dbReference type="InterPro" id="IPR037923">
    <property type="entry name" value="HTH-like"/>
</dbReference>
<evidence type="ECO:0000259" key="5">
    <source>
        <dbReference type="PROSITE" id="PS01124"/>
    </source>
</evidence>
<dbReference type="InterPro" id="IPR018062">
    <property type="entry name" value="HTH_AraC-typ_CS"/>
</dbReference>
<organism evidence="6 7">
    <name type="scientific">Pontiella desulfatans</name>
    <dbReference type="NCBI Taxonomy" id="2750659"/>
    <lineage>
        <taxon>Bacteria</taxon>
        <taxon>Pseudomonadati</taxon>
        <taxon>Kiritimatiellota</taxon>
        <taxon>Kiritimatiellia</taxon>
        <taxon>Kiritimatiellales</taxon>
        <taxon>Pontiellaceae</taxon>
        <taxon>Pontiella</taxon>
    </lineage>
</organism>
<sequence>MKPMDEIFYWPTHELSQLAAVWPEAIGRKNCGDTLLSNRNGGYVSFNYLHRGTLRHQLGRNPKSRIKAGSAFAILPGQHYSYIADEADENDPLMLWVRLAGPGAKQLIKTMGMEPRTQRIQIQQPAQLMTLWKELFTLQERHCGVVSDAAAIALLYQMIPLCSPDSNHTGMDETPGSLAQRIRNFMYDELERGYNVSQIAQFFKLSRSSLFLHFKREFDQSPIAVLKQARLSKARHLLTETDLPMEAIARACGYTSTNHFFHQFKSELGTTPLAYKELPKELNPNRPE</sequence>
<dbReference type="PROSITE" id="PS00041">
    <property type="entry name" value="HTH_ARAC_FAMILY_1"/>
    <property type="match status" value="1"/>
</dbReference>
<keyword evidence="3" id="KW-0010">Activator</keyword>
<dbReference type="InterPro" id="IPR009057">
    <property type="entry name" value="Homeodomain-like_sf"/>
</dbReference>
<evidence type="ECO:0000256" key="2">
    <source>
        <dbReference type="ARBA" id="ARBA00023125"/>
    </source>
</evidence>
<dbReference type="EMBL" id="CAAHFG010000001">
    <property type="protein sequence ID" value="VGO13985.1"/>
    <property type="molecule type" value="Genomic_DNA"/>
</dbReference>
<dbReference type="AlphaFoldDB" id="A0A6C2U2B7"/>
<name>A0A6C2U2B7_PONDE</name>
<dbReference type="SUPFAM" id="SSF46689">
    <property type="entry name" value="Homeodomain-like"/>
    <property type="match status" value="2"/>
</dbReference>
<evidence type="ECO:0000256" key="4">
    <source>
        <dbReference type="ARBA" id="ARBA00023163"/>
    </source>
</evidence>
<dbReference type="Proteomes" id="UP000366872">
    <property type="component" value="Unassembled WGS sequence"/>
</dbReference>
<dbReference type="RefSeq" id="WP_136079515.1">
    <property type="nucleotide sequence ID" value="NZ_CAAHFG010000001.1"/>
</dbReference>
<dbReference type="InterPro" id="IPR050204">
    <property type="entry name" value="AraC_XylS_family_regulators"/>
</dbReference>
<dbReference type="SUPFAM" id="SSF51215">
    <property type="entry name" value="Regulatory protein AraC"/>
    <property type="match status" value="1"/>
</dbReference>
<evidence type="ECO:0000313" key="7">
    <source>
        <dbReference type="Proteomes" id="UP000366872"/>
    </source>
</evidence>
<dbReference type="InterPro" id="IPR018060">
    <property type="entry name" value="HTH_AraC"/>
</dbReference>
<gene>
    <name evidence="6" type="primary">xylR_4</name>
    <name evidence="6" type="ORF">PDESU_02542</name>
</gene>
<proteinExistence type="predicted"/>
<dbReference type="GO" id="GO:0043565">
    <property type="term" value="F:sequence-specific DNA binding"/>
    <property type="evidence" value="ECO:0007669"/>
    <property type="project" value="InterPro"/>
</dbReference>
<keyword evidence="2" id="KW-0238">DNA-binding</keyword>
<protein>
    <submittedName>
        <fullName evidence="6">Xylose operon regulatory protein</fullName>
    </submittedName>
</protein>
<evidence type="ECO:0000256" key="3">
    <source>
        <dbReference type="ARBA" id="ARBA00023159"/>
    </source>
</evidence>